<dbReference type="KEGG" id="nvn:NVIE_025570"/>
<dbReference type="Gene3D" id="3.40.50.620">
    <property type="entry name" value="HUPs"/>
    <property type="match status" value="1"/>
</dbReference>
<keyword evidence="13" id="KW-1185">Reference proteome</keyword>
<dbReference type="HOGENOM" id="CLU_006406_6_1_2"/>
<proteinExistence type="inferred from homology"/>
<dbReference type="Gene3D" id="3.30.1360.70">
    <property type="entry name" value="Arginyl tRNA synthetase N-terminal domain"/>
    <property type="match status" value="1"/>
</dbReference>
<dbReference type="Pfam" id="PF05746">
    <property type="entry name" value="DALR_1"/>
    <property type="match status" value="1"/>
</dbReference>
<dbReference type="SUPFAM" id="SSF47323">
    <property type="entry name" value="Anticodon-binding domain of a subclass of class I aminoacyl-tRNA synthetases"/>
    <property type="match status" value="1"/>
</dbReference>
<comment type="catalytic activity">
    <reaction evidence="7 8">
        <text>tRNA(Arg) + L-arginine + ATP = L-arginyl-tRNA(Arg) + AMP + diphosphate</text>
        <dbReference type="Rhea" id="RHEA:20301"/>
        <dbReference type="Rhea" id="RHEA-COMP:9658"/>
        <dbReference type="Rhea" id="RHEA-COMP:9673"/>
        <dbReference type="ChEBI" id="CHEBI:30616"/>
        <dbReference type="ChEBI" id="CHEBI:32682"/>
        <dbReference type="ChEBI" id="CHEBI:33019"/>
        <dbReference type="ChEBI" id="CHEBI:78442"/>
        <dbReference type="ChEBI" id="CHEBI:78513"/>
        <dbReference type="ChEBI" id="CHEBI:456215"/>
        <dbReference type="EC" id="6.1.1.19"/>
    </reaction>
</comment>
<keyword evidence="4 8" id="KW-0067">ATP-binding</keyword>
<dbReference type="InterPro" id="IPR036695">
    <property type="entry name" value="Arg-tRNA-synth_N_sf"/>
</dbReference>
<dbReference type="FunFam" id="1.10.730.10:FF:000006">
    <property type="entry name" value="Arginyl-tRNA synthetase 2, mitochondrial"/>
    <property type="match status" value="1"/>
</dbReference>
<dbReference type="GO" id="GO:0005524">
    <property type="term" value="F:ATP binding"/>
    <property type="evidence" value="ECO:0007669"/>
    <property type="project" value="UniProtKB-UniRule"/>
</dbReference>
<dbReference type="PROSITE" id="PS00178">
    <property type="entry name" value="AA_TRNA_LIGASE_I"/>
    <property type="match status" value="1"/>
</dbReference>
<dbReference type="NCBIfam" id="NF002447">
    <property type="entry name" value="PRK01611.3-4"/>
    <property type="match status" value="1"/>
</dbReference>
<reference evidence="12 13" key="1">
    <citation type="journal article" date="2014" name="Int. J. Syst. Evol. Microbiol.">
        <title>Nitrososphaera viennensis gen. nov., sp. nov., an aerobic and mesophilic, ammonia-oxidizing archaeon from soil and a member of the archaeal phylum Thaumarchaeota.</title>
        <authorList>
            <person name="Stieglmeier M."/>
            <person name="Klingl A."/>
            <person name="Alves R.J."/>
            <person name="Rittmann S.K."/>
            <person name="Melcher M."/>
            <person name="Leisch N."/>
            <person name="Schleper C."/>
        </authorList>
    </citation>
    <scope>NUCLEOTIDE SEQUENCE [LARGE SCALE GENOMIC DNA]</scope>
    <source>
        <strain evidence="12">EN76</strain>
    </source>
</reference>
<dbReference type="CDD" id="cd07956">
    <property type="entry name" value="Anticodon_Ia_Arg"/>
    <property type="match status" value="1"/>
</dbReference>
<dbReference type="InterPro" id="IPR008909">
    <property type="entry name" value="DALR_anticod-bd"/>
</dbReference>
<keyword evidence="2 8" id="KW-0436">Ligase</keyword>
<feature type="domain" description="Arginyl tRNA synthetase N-terminal" evidence="11">
    <location>
        <begin position="4"/>
        <end position="98"/>
    </location>
</feature>
<dbReference type="GO" id="GO:0006420">
    <property type="term" value="P:arginyl-tRNA aminoacylation"/>
    <property type="evidence" value="ECO:0007669"/>
    <property type="project" value="UniProtKB-UniRule"/>
</dbReference>
<evidence type="ECO:0000256" key="5">
    <source>
        <dbReference type="ARBA" id="ARBA00022917"/>
    </source>
</evidence>
<dbReference type="PRINTS" id="PR01038">
    <property type="entry name" value="TRNASYNTHARG"/>
</dbReference>
<keyword evidence="5 8" id="KW-0648">Protein biosynthesis</keyword>
<evidence type="ECO:0000313" key="13">
    <source>
        <dbReference type="Proteomes" id="UP000027093"/>
    </source>
</evidence>
<dbReference type="RefSeq" id="WP_075055503.1">
    <property type="nucleotide sequence ID" value="NZ_CP007536.1"/>
</dbReference>
<evidence type="ECO:0000256" key="3">
    <source>
        <dbReference type="ARBA" id="ARBA00022741"/>
    </source>
</evidence>
<dbReference type="PANTHER" id="PTHR11956">
    <property type="entry name" value="ARGINYL-TRNA SYNTHETASE"/>
    <property type="match status" value="1"/>
</dbReference>
<organism evidence="12 13">
    <name type="scientific">Nitrososphaera viennensis EN76</name>
    <dbReference type="NCBI Taxonomy" id="926571"/>
    <lineage>
        <taxon>Archaea</taxon>
        <taxon>Nitrososphaerota</taxon>
        <taxon>Nitrososphaeria</taxon>
        <taxon>Nitrososphaerales</taxon>
        <taxon>Nitrososphaeraceae</taxon>
        <taxon>Nitrososphaera</taxon>
    </lineage>
</organism>
<keyword evidence="8" id="KW-0963">Cytoplasm</keyword>
<dbReference type="AlphaFoldDB" id="A0A060HUS6"/>
<dbReference type="GO" id="GO:0005737">
    <property type="term" value="C:cytoplasm"/>
    <property type="evidence" value="ECO:0007669"/>
    <property type="project" value="UniProtKB-SubCell"/>
</dbReference>
<dbReference type="InterPro" id="IPR001412">
    <property type="entry name" value="aa-tRNA-synth_I_CS"/>
</dbReference>
<dbReference type="InterPro" id="IPR014729">
    <property type="entry name" value="Rossmann-like_a/b/a_fold"/>
</dbReference>
<dbReference type="HAMAP" id="MF_00123">
    <property type="entry name" value="Arg_tRNA_synth"/>
    <property type="match status" value="1"/>
</dbReference>
<dbReference type="GO" id="GO:0004814">
    <property type="term" value="F:arginine-tRNA ligase activity"/>
    <property type="evidence" value="ECO:0007669"/>
    <property type="project" value="UniProtKB-UniRule"/>
</dbReference>
<evidence type="ECO:0000259" key="10">
    <source>
        <dbReference type="SMART" id="SM00836"/>
    </source>
</evidence>
<dbReference type="SUPFAM" id="SSF52374">
    <property type="entry name" value="Nucleotidylyl transferase"/>
    <property type="match status" value="1"/>
</dbReference>
<dbReference type="Gene3D" id="1.10.730.10">
    <property type="entry name" value="Isoleucyl-tRNA Synthetase, Domain 1"/>
    <property type="match status" value="1"/>
</dbReference>
<evidence type="ECO:0000259" key="11">
    <source>
        <dbReference type="SMART" id="SM01016"/>
    </source>
</evidence>
<feature type="short sequence motif" description="'HIGH' region" evidence="8">
    <location>
        <begin position="136"/>
        <end position="146"/>
    </location>
</feature>
<feature type="domain" description="DALR anticodon binding" evidence="10">
    <location>
        <begin position="526"/>
        <end position="642"/>
    </location>
</feature>
<comment type="similarity">
    <text evidence="1 8 9">Belongs to the class-I aminoacyl-tRNA synthetase family.</text>
</comment>
<evidence type="ECO:0000313" key="12">
    <source>
        <dbReference type="EMBL" id="AIC16827.1"/>
    </source>
</evidence>
<gene>
    <name evidence="8 12" type="primary">argS</name>
    <name evidence="12" type="ORF">NVIE_025570</name>
</gene>
<dbReference type="Pfam" id="PF00750">
    <property type="entry name" value="tRNA-synt_1d"/>
    <property type="match status" value="2"/>
</dbReference>
<sequence>MTFRRFRLQTHDAVAESMAKAGYNAVPFDVSEPPKKEFGDLTCNVAFLLSKQLRMAPPKIAQELIEKGIKPYLAENQDRLNFIKSVEPHPAGYINFRFDYAVVAKDTLGYALEKPDRYGYVDYGALERIVIEHTSVNPNKALHVGHMRNVILGDTLYRIMRAANNKVQVLNYVDDSGLQVADIIIGFLYAGFPREPPDGRKFDQYCGDEVYVKVNQMYEKDPTLAEKRKLVLREIEEGKSEVAKFAAGITKRVLDEQLKTCWRMKVHYDILNFESQIVHSQMWNKAFELLKKERLVRFEEEGKNKGCWVIEAGGEEDKVVVRSDGTATYIAKDIPYAAWKLGLVPDPFSYEKYVQQWDGTTLYATTLGSGAEASRFEGGDRVITIIDSRQARLQRIISQVLGKIGNATTERKRHDYQHLGYEAVTLSASTARALGIDIGDRQFMHMSGRKGIYVGADFVLDHLRDKAREEVKTRNPEFSDEQAGQIAEEIAISAIRYNMIKQDLDKIITFDIHESMSLEGDTGPYLQYAYARSQRILEKSGMAVIETADYALLKEEAEIELVKEISKMDLVVEDAARSLSPKALARYAYSLATIFNSFYEKVPVLKAQDAETLAARLALVRASGIALKNALSILGITALNKM</sequence>
<evidence type="ECO:0000256" key="9">
    <source>
        <dbReference type="RuleBase" id="RU363038"/>
    </source>
</evidence>
<evidence type="ECO:0000256" key="1">
    <source>
        <dbReference type="ARBA" id="ARBA00005594"/>
    </source>
</evidence>
<evidence type="ECO:0000256" key="7">
    <source>
        <dbReference type="ARBA" id="ARBA00049339"/>
    </source>
</evidence>
<comment type="subcellular location">
    <subcellularLocation>
        <location evidence="8">Cytoplasm</location>
    </subcellularLocation>
</comment>
<evidence type="ECO:0000256" key="4">
    <source>
        <dbReference type="ARBA" id="ARBA00022840"/>
    </source>
</evidence>
<accession>A0A060HUS6</accession>
<dbReference type="GeneID" id="74947794"/>
<evidence type="ECO:0000256" key="6">
    <source>
        <dbReference type="ARBA" id="ARBA00023146"/>
    </source>
</evidence>
<dbReference type="SMART" id="SM01016">
    <property type="entry name" value="Arg_tRNA_synt_N"/>
    <property type="match status" value="1"/>
</dbReference>
<evidence type="ECO:0000256" key="8">
    <source>
        <dbReference type="HAMAP-Rule" id="MF_00123"/>
    </source>
</evidence>
<dbReference type="InterPro" id="IPR035684">
    <property type="entry name" value="ArgRS_core"/>
</dbReference>
<dbReference type="InterPro" id="IPR001278">
    <property type="entry name" value="Arg-tRNA-ligase"/>
</dbReference>
<dbReference type="EC" id="6.1.1.19" evidence="8"/>
<protein>
    <recommendedName>
        <fullName evidence="8">Arginine--tRNA ligase</fullName>
        <ecNumber evidence="8">6.1.1.19</ecNumber>
    </recommendedName>
    <alternativeName>
        <fullName evidence="8">Arginyl-tRNA synthetase</fullName>
        <shortName evidence="8">ArgRS</shortName>
    </alternativeName>
</protein>
<dbReference type="PANTHER" id="PTHR11956:SF5">
    <property type="entry name" value="ARGININE--TRNA LIGASE, CYTOPLASMIC"/>
    <property type="match status" value="1"/>
</dbReference>
<keyword evidence="3 8" id="KW-0547">Nucleotide-binding</keyword>
<keyword evidence="6 8" id="KW-0030">Aminoacyl-tRNA synthetase</keyword>
<dbReference type="STRING" id="926571.NVIE_025570"/>
<dbReference type="SMART" id="SM00836">
    <property type="entry name" value="DALR_1"/>
    <property type="match status" value="1"/>
</dbReference>
<name>A0A060HUS6_9ARCH</name>
<dbReference type="EMBL" id="CP007536">
    <property type="protein sequence ID" value="AIC16827.1"/>
    <property type="molecule type" value="Genomic_DNA"/>
</dbReference>
<dbReference type="InterPro" id="IPR005148">
    <property type="entry name" value="Arg-tRNA-synth_N"/>
</dbReference>
<dbReference type="SUPFAM" id="SSF55190">
    <property type="entry name" value="Arginyl-tRNA synthetase (ArgRS), N-terminal 'additional' domain"/>
    <property type="match status" value="1"/>
</dbReference>
<evidence type="ECO:0000256" key="2">
    <source>
        <dbReference type="ARBA" id="ARBA00022598"/>
    </source>
</evidence>
<dbReference type="Pfam" id="PF03485">
    <property type="entry name" value="Arg_tRNA_synt_N"/>
    <property type="match status" value="1"/>
</dbReference>
<dbReference type="InterPro" id="IPR009080">
    <property type="entry name" value="tRNAsynth_Ia_anticodon-bd"/>
</dbReference>
<dbReference type="Proteomes" id="UP000027093">
    <property type="component" value="Chromosome"/>
</dbReference>